<organism evidence="1 2">
    <name type="scientific">Hyalomma marginatum</name>
    <dbReference type="NCBI Taxonomy" id="34627"/>
    <lineage>
        <taxon>Eukaryota</taxon>
        <taxon>Metazoa</taxon>
        <taxon>Ecdysozoa</taxon>
        <taxon>Arthropoda</taxon>
        <taxon>Chelicerata</taxon>
        <taxon>Arachnida</taxon>
        <taxon>Acari</taxon>
        <taxon>Parasitiformes</taxon>
        <taxon>Ixodida</taxon>
        <taxon>Ixodoidea</taxon>
        <taxon>Ixodidae</taxon>
        <taxon>Hyalomminae</taxon>
        <taxon>Hyalomma</taxon>
    </lineage>
</organism>
<protein>
    <submittedName>
        <fullName evidence="1">Uncharacterized protein</fullName>
    </submittedName>
</protein>
<evidence type="ECO:0000313" key="1">
    <source>
        <dbReference type="EMBL" id="CAG7593731.1"/>
    </source>
</evidence>
<keyword evidence="2" id="KW-1185">Reference proteome</keyword>
<dbReference type="Proteomes" id="UP000837675">
    <property type="component" value="Unassembled WGS sequence"/>
</dbReference>
<name>A0A8S4C0Q2_9ACAR</name>
<comment type="caution">
    <text evidence="1">The sequence shown here is derived from an EMBL/GenBank/DDBJ whole genome shotgun (WGS) entry which is preliminary data.</text>
</comment>
<dbReference type="AlphaFoldDB" id="A0A8S4C0Q2"/>
<accession>A0A8S4C0Q2</accession>
<dbReference type="EMBL" id="CAJVAF010000299">
    <property type="protein sequence ID" value="CAG7593731.1"/>
    <property type="molecule type" value="Genomic_DNA"/>
</dbReference>
<sequence length="74" mass="8536">MQSLEEDSKRSEYTLHYSLKTNKLELLFQGAKEFMDKHFSAEGFNFTIDEVTPTNLSTMHNADSTNLCLWNLSS</sequence>
<gene>
    <name evidence="1" type="ORF">MHYMCMPASI_00709</name>
</gene>
<evidence type="ECO:0000313" key="2">
    <source>
        <dbReference type="Proteomes" id="UP000837675"/>
    </source>
</evidence>
<proteinExistence type="predicted"/>
<reference evidence="1" key="1">
    <citation type="submission" date="2021-06" db="EMBL/GenBank/DDBJ databases">
        <authorList>
            <person name="Nardi T."/>
            <person name="Nardi T."/>
        </authorList>
    </citation>
    <scope>NUCLEOTIDE SEQUENCE</scope>
</reference>